<keyword evidence="2" id="KW-1185">Reference proteome</keyword>
<reference evidence="1 2" key="1">
    <citation type="submission" date="2015-10" db="EMBL/GenBank/DDBJ databases">
        <authorList>
            <person name="Gilbert D.G."/>
        </authorList>
    </citation>
    <scope>NUCLEOTIDE SEQUENCE [LARGE SCALE GENOMIC DNA]</scope>
    <source>
        <strain evidence="1 2">NRRL B-16712</strain>
    </source>
</reference>
<proteinExistence type="predicted"/>
<name>A0A124GA96_9ACTN</name>
<dbReference type="OrthoDB" id="9933140at2"/>
<organism evidence="1 2">
    <name type="scientific">Actinoplanes awajinensis subsp. mycoplanecinus</name>
    <dbReference type="NCBI Taxonomy" id="135947"/>
    <lineage>
        <taxon>Bacteria</taxon>
        <taxon>Bacillati</taxon>
        <taxon>Actinomycetota</taxon>
        <taxon>Actinomycetes</taxon>
        <taxon>Micromonosporales</taxon>
        <taxon>Micromonosporaceae</taxon>
        <taxon>Actinoplanes</taxon>
    </lineage>
</organism>
<dbReference type="RefSeq" id="WP_067694213.1">
    <property type="nucleotide sequence ID" value="NZ_LLZH01000211.1"/>
</dbReference>
<sequence length="65" mass="7332">MTHRRITIELDAGITPESYAKLANALWYVASLVGDDFIGALQDGRADPQFLNDWYDNEDGTARWS</sequence>
<gene>
    <name evidence="1" type="ORF">ADL15_21900</name>
</gene>
<dbReference type="EMBL" id="LLZH01000211">
    <property type="protein sequence ID" value="KUL31525.1"/>
    <property type="molecule type" value="Genomic_DNA"/>
</dbReference>
<evidence type="ECO:0000313" key="1">
    <source>
        <dbReference type="EMBL" id="KUL31525.1"/>
    </source>
</evidence>
<protein>
    <submittedName>
        <fullName evidence="1">Uncharacterized protein</fullName>
    </submittedName>
</protein>
<dbReference type="Proteomes" id="UP000053244">
    <property type="component" value="Unassembled WGS sequence"/>
</dbReference>
<dbReference type="AlphaFoldDB" id="A0A124GA96"/>
<accession>A0A124GA96</accession>
<evidence type="ECO:0000313" key="2">
    <source>
        <dbReference type="Proteomes" id="UP000053244"/>
    </source>
</evidence>
<comment type="caution">
    <text evidence="1">The sequence shown here is derived from an EMBL/GenBank/DDBJ whole genome shotgun (WGS) entry which is preliminary data.</text>
</comment>